<organism evidence="3 4">
    <name type="scientific">Streptosporangium lutulentum</name>
    <dbReference type="NCBI Taxonomy" id="1461250"/>
    <lineage>
        <taxon>Bacteria</taxon>
        <taxon>Bacillati</taxon>
        <taxon>Actinomycetota</taxon>
        <taxon>Actinomycetes</taxon>
        <taxon>Streptosporangiales</taxon>
        <taxon>Streptosporangiaceae</taxon>
        <taxon>Streptosporangium</taxon>
    </lineage>
</organism>
<sequence length="258" mass="27673">MNDLEGRLRAALDARAATYTVGADAYAKIQRRGRRTRQRRWISLVSVAAAVTAIAAAVNLGGPGADVTTGVVDKPRDPYERLAAENPPAGAPMVIEHPLGDRSTRAWFTERTAAGGGTFYVFCQVTQEPYGASEGACDQRPKPESPSAQAWYEGGTIGTLPRPAIGLGYGAARENIAKVDVVDQNGTRAVGQMYRSANVPLAIWSVVFPSKAGVIRLEFFDDRGKVVERVRLEVPRVSGDASGRRPAPESSQPVPSRR</sequence>
<gene>
    <name evidence="3" type="ORF">J2853_000540</name>
</gene>
<keyword evidence="4" id="KW-1185">Reference proteome</keyword>
<evidence type="ECO:0000313" key="3">
    <source>
        <dbReference type="EMBL" id="MDP9841329.1"/>
    </source>
</evidence>
<proteinExistence type="predicted"/>
<keyword evidence="2" id="KW-0812">Transmembrane</keyword>
<keyword evidence="2" id="KW-0472">Membrane</keyword>
<feature type="compositionally biased region" description="Polar residues" evidence="1">
    <location>
        <begin position="249"/>
        <end position="258"/>
    </location>
</feature>
<accession>A0ABT9Q5W0</accession>
<keyword evidence="2" id="KW-1133">Transmembrane helix</keyword>
<dbReference type="Proteomes" id="UP001225356">
    <property type="component" value="Unassembled WGS sequence"/>
</dbReference>
<dbReference type="RefSeq" id="WP_307554559.1">
    <property type="nucleotide sequence ID" value="NZ_JAUSQU010000001.1"/>
</dbReference>
<reference evidence="3 4" key="1">
    <citation type="submission" date="2023-07" db="EMBL/GenBank/DDBJ databases">
        <title>Sequencing the genomes of 1000 actinobacteria strains.</title>
        <authorList>
            <person name="Klenk H.-P."/>
        </authorList>
    </citation>
    <scope>NUCLEOTIDE SEQUENCE [LARGE SCALE GENOMIC DNA]</scope>
    <source>
        <strain evidence="3 4">DSM 46740</strain>
    </source>
</reference>
<feature type="region of interest" description="Disordered" evidence="1">
    <location>
        <begin position="235"/>
        <end position="258"/>
    </location>
</feature>
<protein>
    <submittedName>
        <fullName evidence="3">Uncharacterized protein</fullName>
    </submittedName>
</protein>
<comment type="caution">
    <text evidence="3">The sequence shown here is derived from an EMBL/GenBank/DDBJ whole genome shotgun (WGS) entry which is preliminary data.</text>
</comment>
<name>A0ABT9Q5W0_9ACTN</name>
<evidence type="ECO:0000256" key="1">
    <source>
        <dbReference type="SAM" id="MobiDB-lite"/>
    </source>
</evidence>
<dbReference type="EMBL" id="JAUSQU010000001">
    <property type="protein sequence ID" value="MDP9841329.1"/>
    <property type="molecule type" value="Genomic_DNA"/>
</dbReference>
<evidence type="ECO:0000256" key="2">
    <source>
        <dbReference type="SAM" id="Phobius"/>
    </source>
</evidence>
<feature type="transmembrane region" description="Helical" evidence="2">
    <location>
        <begin position="41"/>
        <end position="62"/>
    </location>
</feature>
<evidence type="ECO:0000313" key="4">
    <source>
        <dbReference type="Proteomes" id="UP001225356"/>
    </source>
</evidence>